<dbReference type="AlphaFoldDB" id="A0ABD3A7F8"/>
<dbReference type="PANTHER" id="PTHR35358:SF10">
    <property type="entry name" value="PLANT PHOSPHOLIPASE-LIKE PROTEIN"/>
    <property type="match status" value="1"/>
</dbReference>
<keyword evidence="1" id="KW-0175">Coiled coil</keyword>
<name>A0ABD3A7F8_9GENT</name>
<dbReference type="PANTHER" id="PTHR35358">
    <property type="entry name" value="OS06G0711100 PROTEIN"/>
    <property type="match status" value="1"/>
</dbReference>
<sequence>METRSGSLATPHCICTRQQQQIEIKTEEERSVEAAAVRDITTMGKRPRGKKGREIVAETDGSPLMQLQTPIFSSPPQEIATLPANHRYPTRRSNAVANQCASSTNSLRYPPQNLVGTAKRNLIAARRFLPETKYKHSQADGDLLALEKCTSEFPLPKQVLTSPATSLSHSSPNAKIGKDVKNAGFAVPSEPKDWSAPVNKAVLDIENFTSILLSQSERPEECHPVSPVIQFHENLTEKNFIATEANVEINVRTDAPEKIAAGPMGKVHQMSRSPSFSLTEMAQMSNDEFFDDVEVESAIDPALVTVHEYRVKEEVAPLVRAILAKHGDIAKDCTLESPRARSLFLEMVCGICQKLEKTRFVDITTFELNVLLRDICDLERMKMDVKWLHQRIDEISYVKCLLRDYSQLKKENARNFELIERKEKELAVLQQKVLLAKDELAAMKTKANESNKKILTTKEKVQSLCQESLMHGLL</sequence>
<dbReference type="InterPro" id="IPR007942">
    <property type="entry name" value="PLipase-like"/>
</dbReference>
<evidence type="ECO:0008006" key="4">
    <source>
        <dbReference type="Google" id="ProtNLM"/>
    </source>
</evidence>
<evidence type="ECO:0000313" key="3">
    <source>
        <dbReference type="Proteomes" id="UP001630127"/>
    </source>
</evidence>
<organism evidence="2 3">
    <name type="scientific">Cinchona calisaya</name>
    <dbReference type="NCBI Taxonomy" id="153742"/>
    <lineage>
        <taxon>Eukaryota</taxon>
        <taxon>Viridiplantae</taxon>
        <taxon>Streptophyta</taxon>
        <taxon>Embryophyta</taxon>
        <taxon>Tracheophyta</taxon>
        <taxon>Spermatophyta</taxon>
        <taxon>Magnoliopsida</taxon>
        <taxon>eudicotyledons</taxon>
        <taxon>Gunneridae</taxon>
        <taxon>Pentapetalae</taxon>
        <taxon>asterids</taxon>
        <taxon>lamiids</taxon>
        <taxon>Gentianales</taxon>
        <taxon>Rubiaceae</taxon>
        <taxon>Cinchonoideae</taxon>
        <taxon>Cinchoneae</taxon>
        <taxon>Cinchona</taxon>
    </lineage>
</organism>
<evidence type="ECO:0000313" key="2">
    <source>
        <dbReference type="EMBL" id="KAL3527149.1"/>
    </source>
</evidence>
<protein>
    <recommendedName>
        <fullName evidence="4">Phospholipase-like protein</fullName>
    </recommendedName>
</protein>
<accession>A0ABD3A7F8</accession>
<comment type="caution">
    <text evidence="2">The sequence shown here is derived from an EMBL/GenBank/DDBJ whole genome shotgun (WGS) entry which is preliminary data.</text>
</comment>
<proteinExistence type="predicted"/>
<reference evidence="2 3" key="1">
    <citation type="submission" date="2024-11" db="EMBL/GenBank/DDBJ databases">
        <title>A near-complete genome assembly of Cinchona calisaya.</title>
        <authorList>
            <person name="Lian D.C."/>
            <person name="Zhao X.W."/>
            <person name="Wei L."/>
        </authorList>
    </citation>
    <scope>NUCLEOTIDE SEQUENCE [LARGE SCALE GENOMIC DNA]</scope>
    <source>
        <tissue evidence="2">Nenye</tissue>
    </source>
</reference>
<evidence type="ECO:0000256" key="1">
    <source>
        <dbReference type="SAM" id="Coils"/>
    </source>
</evidence>
<dbReference type="Proteomes" id="UP001630127">
    <property type="component" value="Unassembled WGS sequence"/>
</dbReference>
<dbReference type="EMBL" id="JBJUIK010000005">
    <property type="protein sequence ID" value="KAL3527149.1"/>
    <property type="molecule type" value="Genomic_DNA"/>
</dbReference>
<dbReference type="Pfam" id="PF05278">
    <property type="entry name" value="PEARLI-4"/>
    <property type="match status" value="1"/>
</dbReference>
<feature type="coiled-coil region" evidence="1">
    <location>
        <begin position="405"/>
        <end position="446"/>
    </location>
</feature>
<gene>
    <name evidence="2" type="ORF">ACH5RR_011805</name>
</gene>
<keyword evidence="3" id="KW-1185">Reference proteome</keyword>